<dbReference type="PANTHER" id="PTHR22726">
    <property type="entry name" value="METALLOENDOPEPTIDASE OMA1"/>
    <property type="match status" value="1"/>
</dbReference>
<dbReference type="EMBL" id="QVFV01000001">
    <property type="protein sequence ID" value="RZM82233.1"/>
    <property type="molecule type" value="Genomic_DNA"/>
</dbReference>
<dbReference type="GO" id="GO:0051603">
    <property type="term" value="P:proteolysis involved in protein catabolic process"/>
    <property type="evidence" value="ECO:0007669"/>
    <property type="project" value="TreeGrafter"/>
</dbReference>
<dbReference type="RefSeq" id="WP_044150915.1">
    <property type="nucleotide sequence ID" value="NZ_QVFV01000001.1"/>
</dbReference>
<dbReference type="InterPro" id="IPR051156">
    <property type="entry name" value="Mito/Outer_Membr_Metalloprot"/>
</dbReference>
<reference evidence="8 9" key="1">
    <citation type="submission" date="2018-11" db="EMBL/GenBank/DDBJ databases">
        <title>Whole genome sequencing of an environmental sample.</title>
        <authorList>
            <person name="Sarangi A.N."/>
            <person name="Singh D."/>
            <person name="Tripathy S."/>
        </authorList>
    </citation>
    <scope>NUCLEOTIDE SEQUENCE [LARGE SCALE GENOMIC DNA]</scope>
    <source>
        <strain evidence="8 9">Lakshadweep</strain>
    </source>
</reference>
<dbReference type="PANTHER" id="PTHR22726:SF1">
    <property type="entry name" value="METALLOENDOPEPTIDASE OMA1, MITOCHONDRIAL"/>
    <property type="match status" value="1"/>
</dbReference>
<dbReference type="OrthoDB" id="9810445at2"/>
<comment type="similarity">
    <text evidence="6">Belongs to the peptidase M48 family.</text>
</comment>
<gene>
    <name evidence="8" type="ORF">DYY88_02980</name>
</gene>
<name>A0A4Q7EG35_9CYAN</name>
<keyword evidence="4 6" id="KW-0862">Zinc</keyword>
<dbReference type="InterPro" id="IPR001915">
    <property type="entry name" value="Peptidase_M48"/>
</dbReference>
<proteinExistence type="inferred from homology"/>
<dbReference type="Gene3D" id="3.30.2010.10">
    <property type="entry name" value="Metalloproteases ('zincins'), catalytic domain"/>
    <property type="match status" value="1"/>
</dbReference>
<dbReference type="GO" id="GO:0046872">
    <property type="term" value="F:metal ion binding"/>
    <property type="evidence" value="ECO:0007669"/>
    <property type="project" value="UniProtKB-KW"/>
</dbReference>
<keyword evidence="3 6" id="KW-0378">Hydrolase</keyword>
<dbReference type="AlphaFoldDB" id="A0A4Q7EG35"/>
<evidence type="ECO:0000313" key="9">
    <source>
        <dbReference type="Proteomes" id="UP000292459"/>
    </source>
</evidence>
<evidence type="ECO:0000256" key="2">
    <source>
        <dbReference type="ARBA" id="ARBA00022723"/>
    </source>
</evidence>
<evidence type="ECO:0000256" key="5">
    <source>
        <dbReference type="ARBA" id="ARBA00023049"/>
    </source>
</evidence>
<dbReference type="GO" id="GO:0004222">
    <property type="term" value="F:metalloendopeptidase activity"/>
    <property type="evidence" value="ECO:0007669"/>
    <property type="project" value="InterPro"/>
</dbReference>
<comment type="cofactor">
    <cofactor evidence="6">
        <name>Zn(2+)</name>
        <dbReference type="ChEBI" id="CHEBI:29105"/>
    </cofactor>
    <text evidence="6">Binds 1 zinc ion per subunit.</text>
</comment>
<organism evidence="8 9">
    <name type="scientific">Leptolyngbya iicbica LK</name>
    <dbReference type="NCBI Taxonomy" id="2294035"/>
    <lineage>
        <taxon>Bacteria</taxon>
        <taxon>Bacillati</taxon>
        <taxon>Cyanobacteriota</taxon>
        <taxon>Cyanophyceae</taxon>
        <taxon>Leptolyngbyales</taxon>
        <taxon>Leptolyngbyaceae</taxon>
        <taxon>Leptolyngbya group</taxon>
        <taxon>Leptolyngbya</taxon>
        <taxon>Leptolyngbya iicbica</taxon>
    </lineage>
</organism>
<feature type="domain" description="Peptidase M48" evidence="7">
    <location>
        <begin position="90"/>
        <end position="256"/>
    </location>
</feature>
<comment type="caution">
    <text evidence="8">The sequence shown here is derived from an EMBL/GenBank/DDBJ whole genome shotgun (WGS) entry which is preliminary data.</text>
</comment>
<dbReference type="GO" id="GO:0016020">
    <property type="term" value="C:membrane"/>
    <property type="evidence" value="ECO:0007669"/>
    <property type="project" value="TreeGrafter"/>
</dbReference>
<dbReference type="SUPFAM" id="SSF55486">
    <property type="entry name" value="Metalloproteases ('zincins'), catalytic domain"/>
    <property type="match status" value="1"/>
</dbReference>
<evidence type="ECO:0000256" key="4">
    <source>
        <dbReference type="ARBA" id="ARBA00022833"/>
    </source>
</evidence>
<accession>A0A4Q7EG35</accession>
<keyword evidence="2" id="KW-0479">Metal-binding</keyword>
<evidence type="ECO:0000256" key="6">
    <source>
        <dbReference type="RuleBase" id="RU003983"/>
    </source>
</evidence>
<keyword evidence="5 6" id="KW-0482">Metalloprotease</keyword>
<evidence type="ECO:0000256" key="1">
    <source>
        <dbReference type="ARBA" id="ARBA00022670"/>
    </source>
</evidence>
<dbReference type="Pfam" id="PF01435">
    <property type="entry name" value="Peptidase_M48"/>
    <property type="match status" value="1"/>
</dbReference>
<evidence type="ECO:0000313" key="8">
    <source>
        <dbReference type="EMBL" id="RZM82233.1"/>
    </source>
</evidence>
<keyword evidence="9" id="KW-1185">Reference proteome</keyword>
<evidence type="ECO:0000259" key="7">
    <source>
        <dbReference type="Pfam" id="PF01435"/>
    </source>
</evidence>
<keyword evidence="1 6" id="KW-0645">Protease</keyword>
<evidence type="ECO:0000256" key="3">
    <source>
        <dbReference type="ARBA" id="ARBA00022801"/>
    </source>
</evidence>
<sequence length="281" mass="31166">MNDLMHSLKRLSRRWLYGAIALVVATGLVVTTPQPSKADINIFDLIFNGIQYVQLSNLSDEQEVDIGRQTDRALKRQGIRVLRQDVPVSQYINEIGQRLAMVSDRNQIPYTFQIVADDSINAFATSGGFVYLNTGLIKAANNEAELAGVVAHEIGHIVGRHSINRMREITLANGIVGALGVSQDDLVNIGVQLALFLPNSRTAEYEADELGYENLGQAGYDQRGLISFMQNLRSGTPEFFSSHPDPGNRVNRLQEMYADSHREEATYGTNPEIYRSRIAGL</sequence>
<dbReference type="CDD" id="cd07333">
    <property type="entry name" value="M48C_bepA_like"/>
    <property type="match status" value="1"/>
</dbReference>
<protein>
    <submittedName>
        <fullName evidence="8">Peptidase M48</fullName>
    </submittedName>
</protein>
<dbReference type="Proteomes" id="UP000292459">
    <property type="component" value="Unassembled WGS sequence"/>
</dbReference>